<dbReference type="EMBL" id="CAFBPF010000033">
    <property type="protein sequence ID" value="CAB5005157.1"/>
    <property type="molecule type" value="Genomic_DNA"/>
</dbReference>
<dbReference type="GO" id="GO:0005829">
    <property type="term" value="C:cytosol"/>
    <property type="evidence" value="ECO:0007669"/>
    <property type="project" value="TreeGrafter"/>
</dbReference>
<evidence type="ECO:0000313" key="1">
    <source>
        <dbReference type="EMBL" id="CAB4660449.1"/>
    </source>
</evidence>
<protein>
    <submittedName>
        <fullName evidence="3">Unannotated protein</fullName>
    </submittedName>
</protein>
<dbReference type="EMBL" id="CAFBOR010000153">
    <property type="protein sequence ID" value="CAB4993600.1"/>
    <property type="molecule type" value="Genomic_DNA"/>
</dbReference>
<dbReference type="EMBL" id="CAEZWM010000111">
    <property type="protein sequence ID" value="CAB4660449.1"/>
    <property type="molecule type" value="Genomic_DNA"/>
</dbReference>
<dbReference type="InterPro" id="IPR005651">
    <property type="entry name" value="Trm112-like"/>
</dbReference>
<organism evidence="3">
    <name type="scientific">freshwater metagenome</name>
    <dbReference type="NCBI Taxonomy" id="449393"/>
    <lineage>
        <taxon>unclassified sequences</taxon>
        <taxon>metagenomes</taxon>
        <taxon>ecological metagenomes</taxon>
    </lineage>
</organism>
<dbReference type="EMBL" id="CAFBLK010000047">
    <property type="protein sequence ID" value="CAB4860525.1"/>
    <property type="molecule type" value="Genomic_DNA"/>
</dbReference>
<dbReference type="SUPFAM" id="SSF158997">
    <property type="entry name" value="Trm112p-like"/>
    <property type="match status" value="1"/>
</dbReference>
<name>A0A6J7CUF7_9ZZZZ</name>
<evidence type="ECO:0000313" key="4">
    <source>
        <dbReference type="EMBL" id="CAB4993600.1"/>
    </source>
</evidence>
<accession>A0A6J7CUF7</accession>
<evidence type="ECO:0000313" key="5">
    <source>
        <dbReference type="EMBL" id="CAB5005157.1"/>
    </source>
</evidence>
<dbReference type="AlphaFoldDB" id="A0A6J7CUF7"/>
<proteinExistence type="inferred from homology"/>
<gene>
    <name evidence="1" type="ORF">UFOPK2242_00932</name>
    <name evidence="2" type="ORF">UFOPK2925_00758</name>
    <name evidence="3" type="ORF">UFOPK3317_00383</name>
    <name evidence="4" type="ORF">UFOPK3974_01076</name>
    <name evidence="5" type="ORF">UFOPK4071_00409</name>
</gene>
<dbReference type="Gene3D" id="2.20.25.10">
    <property type="match status" value="1"/>
</dbReference>
<evidence type="ECO:0000313" key="3">
    <source>
        <dbReference type="EMBL" id="CAB4860525.1"/>
    </source>
</evidence>
<reference evidence="3" key="1">
    <citation type="submission" date="2020-05" db="EMBL/GenBank/DDBJ databases">
        <authorList>
            <person name="Chiriac C."/>
            <person name="Salcher M."/>
            <person name="Ghai R."/>
            <person name="Kavagutti S V."/>
        </authorList>
    </citation>
    <scope>NUCLEOTIDE SEQUENCE</scope>
</reference>
<dbReference type="EMBL" id="CAEZZU010000099">
    <property type="protein sequence ID" value="CAB4779322.1"/>
    <property type="molecule type" value="Genomic_DNA"/>
</dbReference>
<dbReference type="PANTHER" id="PTHR33505">
    <property type="entry name" value="ZGC:162634"/>
    <property type="match status" value="1"/>
</dbReference>
<dbReference type="Pfam" id="PF03966">
    <property type="entry name" value="Trm112p"/>
    <property type="match status" value="1"/>
</dbReference>
<dbReference type="PANTHER" id="PTHR33505:SF4">
    <property type="entry name" value="PROTEIN PREY, MITOCHONDRIAL"/>
    <property type="match status" value="1"/>
</dbReference>
<sequence>MALDPQLLEILACPEDKGPLLYFADESSLINPRLSRRYTVREDIPIMLVEESETISDSELARLLAKAESEGISPTFGA</sequence>
<evidence type="ECO:0000313" key="2">
    <source>
        <dbReference type="EMBL" id="CAB4779322.1"/>
    </source>
</evidence>
<dbReference type="HAMAP" id="MF_01187">
    <property type="entry name" value="UPF0434"/>
    <property type="match status" value="1"/>
</dbReference>